<dbReference type="Proteomes" id="UP000305067">
    <property type="component" value="Unassembled WGS sequence"/>
</dbReference>
<keyword evidence="4 6" id="KW-0963">Cytoplasm</keyword>
<dbReference type="PANTHER" id="PTHR45841">
    <property type="entry name" value="MRNA TURNOVER PROTEIN 4 MRTO4"/>
    <property type="match status" value="1"/>
</dbReference>
<dbReference type="GO" id="GO:0005730">
    <property type="term" value="C:nucleolus"/>
    <property type="evidence" value="ECO:0007669"/>
    <property type="project" value="UniProtKB-SubCell"/>
</dbReference>
<dbReference type="PANTHER" id="PTHR45841:SF1">
    <property type="entry name" value="MRNA TURNOVER PROTEIN 4 HOMOLOG"/>
    <property type="match status" value="1"/>
</dbReference>
<dbReference type="GO" id="GO:0030687">
    <property type="term" value="C:preribosome, large subunit precursor"/>
    <property type="evidence" value="ECO:0007669"/>
    <property type="project" value="TreeGrafter"/>
</dbReference>
<dbReference type="InterPro" id="IPR001790">
    <property type="entry name" value="Ribosomal_uL10"/>
</dbReference>
<dbReference type="GO" id="GO:0000956">
    <property type="term" value="P:nuclear-transcribed mRNA catabolic process"/>
    <property type="evidence" value="ECO:0007669"/>
    <property type="project" value="TreeGrafter"/>
</dbReference>
<keyword evidence="9" id="KW-0689">Ribosomal protein</keyword>
<dbReference type="GO" id="GO:0005737">
    <property type="term" value="C:cytoplasm"/>
    <property type="evidence" value="ECO:0007669"/>
    <property type="project" value="UniProtKB-SubCell"/>
</dbReference>
<feature type="region of interest" description="Disordered" evidence="7">
    <location>
        <begin position="227"/>
        <end position="251"/>
    </location>
</feature>
<accession>A0A5C3QPQ4</accession>
<dbReference type="FunFam" id="3.90.105.20:FF:000003">
    <property type="entry name" value="Ribosome assembly factor mrt4"/>
    <property type="match status" value="1"/>
</dbReference>
<feature type="domain" description="Large ribosomal subunit protein uL10-like insertion" evidence="8">
    <location>
        <begin position="126"/>
        <end position="203"/>
    </location>
</feature>
<reference evidence="9 10" key="1">
    <citation type="journal article" date="2019" name="Nat. Ecol. Evol.">
        <title>Megaphylogeny resolves global patterns of mushroom evolution.</title>
        <authorList>
            <person name="Varga T."/>
            <person name="Krizsan K."/>
            <person name="Foldi C."/>
            <person name="Dima B."/>
            <person name="Sanchez-Garcia M."/>
            <person name="Sanchez-Ramirez S."/>
            <person name="Szollosi G.J."/>
            <person name="Szarkandi J.G."/>
            <person name="Papp V."/>
            <person name="Albert L."/>
            <person name="Andreopoulos W."/>
            <person name="Angelini C."/>
            <person name="Antonin V."/>
            <person name="Barry K.W."/>
            <person name="Bougher N.L."/>
            <person name="Buchanan P."/>
            <person name="Buyck B."/>
            <person name="Bense V."/>
            <person name="Catcheside P."/>
            <person name="Chovatia M."/>
            <person name="Cooper J."/>
            <person name="Damon W."/>
            <person name="Desjardin D."/>
            <person name="Finy P."/>
            <person name="Geml J."/>
            <person name="Haridas S."/>
            <person name="Hughes K."/>
            <person name="Justo A."/>
            <person name="Karasinski D."/>
            <person name="Kautmanova I."/>
            <person name="Kiss B."/>
            <person name="Kocsube S."/>
            <person name="Kotiranta H."/>
            <person name="LaButti K.M."/>
            <person name="Lechner B.E."/>
            <person name="Liimatainen K."/>
            <person name="Lipzen A."/>
            <person name="Lukacs Z."/>
            <person name="Mihaltcheva S."/>
            <person name="Morgado L.N."/>
            <person name="Niskanen T."/>
            <person name="Noordeloos M.E."/>
            <person name="Ohm R.A."/>
            <person name="Ortiz-Santana B."/>
            <person name="Ovrebo C."/>
            <person name="Racz N."/>
            <person name="Riley R."/>
            <person name="Savchenko A."/>
            <person name="Shiryaev A."/>
            <person name="Soop K."/>
            <person name="Spirin V."/>
            <person name="Szebenyi C."/>
            <person name="Tomsovsky M."/>
            <person name="Tulloss R.E."/>
            <person name="Uehling J."/>
            <person name="Grigoriev I.V."/>
            <person name="Vagvolgyi C."/>
            <person name="Papp T."/>
            <person name="Martin F.M."/>
            <person name="Miettinen O."/>
            <person name="Hibbett D.S."/>
            <person name="Nagy L.G."/>
        </authorList>
    </citation>
    <scope>NUCLEOTIDE SEQUENCE [LARGE SCALE GENOMIC DNA]</scope>
    <source>
        <strain evidence="9 10">CBS 309.79</strain>
    </source>
</reference>
<dbReference type="GO" id="GO:0006364">
    <property type="term" value="P:rRNA processing"/>
    <property type="evidence" value="ECO:0007669"/>
    <property type="project" value="TreeGrafter"/>
</dbReference>
<dbReference type="InterPro" id="IPR051742">
    <property type="entry name" value="Ribosome_Assembly_uL10"/>
</dbReference>
<sequence length="251" mass="28340">MPKSKRSKIVSLTKVAKKSKDQKTNLVKEVQENLEKWQYCWLFDVSAMRNNHLQTVRKLWKDTARIFLGKGAVMAKSLGSTPEDEHRKGISKLAQQIKGQVGLFFTNSPPQEVIDWFDDFKQPEFARSGNVATRSVALPEGPVMRKYSDPPEPFPHNEDPQLRKLGLTTYLVKGVPSLQVPHKVCSEGKVLTAEQAQLLKLIGERMAVFRLGLFARWDAATGEVTQMDERRVANGEEKEDGDDEDDKAMAT</sequence>
<feature type="compositionally biased region" description="Basic and acidic residues" evidence="7">
    <location>
        <begin position="227"/>
        <end position="236"/>
    </location>
</feature>
<proteinExistence type="inferred from homology"/>
<dbReference type="InterPro" id="IPR043141">
    <property type="entry name" value="Ribosomal_uL10-like_sf"/>
</dbReference>
<dbReference type="Pfam" id="PF00466">
    <property type="entry name" value="Ribosomal_L10"/>
    <property type="match status" value="1"/>
</dbReference>
<dbReference type="InterPro" id="IPR043164">
    <property type="entry name" value="Ribosomal_uL10-like_insert_sf"/>
</dbReference>
<dbReference type="Gene3D" id="3.90.105.20">
    <property type="match status" value="1"/>
</dbReference>
<dbReference type="InterPro" id="IPR033867">
    <property type="entry name" value="Mrt4"/>
</dbReference>
<evidence type="ECO:0000256" key="7">
    <source>
        <dbReference type="SAM" id="MobiDB-lite"/>
    </source>
</evidence>
<evidence type="ECO:0000256" key="6">
    <source>
        <dbReference type="RuleBase" id="RU364039"/>
    </source>
</evidence>
<dbReference type="Gene3D" id="3.30.70.1730">
    <property type="match status" value="1"/>
</dbReference>
<dbReference type="GO" id="GO:0003723">
    <property type="term" value="F:RNA binding"/>
    <property type="evidence" value="ECO:0007669"/>
    <property type="project" value="TreeGrafter"/>
</dbReference>
<dbReference type="GO" id="GO:0000027">
    <property type="term" value="P:ribosomal large subunit assembly"/>
    <property type="evidence" value="ECO:0007669"/>
    <property type="project" value="InterPro"/>
</dbReference>
<evidence type="ECO:0000256" key="1">
    <source>
        <dbReference type="ARBA" id="ARBA00004046"/>
    </source>
</evidence>
<comment type="function">
    <text evidence="1 6">Component of the ribosome assembly machinery. Nuclear paralog of the ribosomal protein P0, it binds pre-60S subunits at an early stage of assembly in the nucleolus, and is replaced by P0 in cytoplasmic pre-60S subunits and mature 80S ribosomes.</text>
</comment>
<protein>
    <recommendedName>
        <fullName evidence="6">Ribosome assembly factor mrt4</fullName>
    </recommendedName>
</protein>
<evidence type="ECO:0000256" key="4">
    <source>
        <dbReference type="ARBA" id="ARBA00022490"/>
    </source>
</evidence>
<evidence type="ECO:0000259" key="8">
    <source>
        <dbReference type="Pfam" id="PF17777"/>
    </source>
</evidence>
<dbReference type="AlphaFoldDB" id="A0A5C3QPQ4"/>
<evidence type="ECO:0000256" key="5">
    <source>
        <dbReference type="ARBA" id="ARBA00023242"/>
    </source>
</evidence>
<dbReference type="OrthoDB" id="10262308at2759"/>
<keyword evidence="5 6" id="KW-0539">Nucleus</keyword>
<organism evidence="9 10">
    <name type="scientific">Pterulicium gracile</name>
    <dbReference type="NCBI Taxonomy" id="1884261"/>
    <lineage>
        <taxon>Eukaryota</taxon>
        <taxon>Fungi</taxon>
        <taxon>Dikarya</taxon>
        <taxon>Basidiomycota</taxon>
        <taxon>Agaricomycotina</taxon>
        <taxon>Agaricomycetes</taxon>
        <taxon>Agaricomycetidae</taxon>
        <taxon>Agaricales</taxon>
        <taxon>Pleurotineae</taxon>
        <taxon>Pterulaceae</taxon>
        <taxon>Pterulicium</taxon>
    </lineage>
</organism>
<dbReference type="CDD" id="cd05796">
    <property type="entry name" value="Ribosomal_P0_like"/>
    <property type="match status" value="1"/>
</dbReference>
<keyword evidence="9" id="KW-0687">Ribonucleoprotein</keyword>
<gene>
    <name evidence="9" type="ORF">BDV98DRAFT_546998</name>
</gene>
<evidence type="ECO:0000256" key="2">
    <source>
        <dbReference type="ARBA" id="ARBA00008889"/>
    </source>
</evidence>
<dbReference type="EMBL" id="ML178822">
    <property type="protein sequence ID" value="TFL02511.1"/>
    <property type="molecule type" value="Genomic_DNA"/>
</dbReference>
<name>A0A5C3QPQ4_9AGAR</name>
<evidence type="ECO:0000313" key="10">
    <source>
        <dbReference type="Proteomes" id="UP000305067"/>
    </source>
</evidence>
<evidence type="ECO:0000313" key="9">
    <source>
        <dbReference type="EMBL" id="TFL02511.1"/>
    </source>
</evidence>
<comment type="subunit">
    <text evidence="3 6">Associates with the pre-60S ribosomal particle.</text>
</comment>
<dbReference type="Pfam" id="PF17777">
    <property type="entry name" value="RL10P_insert"/>
    <property type="match status" value="1"/>
</dbReference>
<comment type="similarity">
    <text evidence="2 6">Belongs to the universal ribosomal protein uL10 family.</text>
</comment>
<dbReference type="InterPro" id="IPR040637">
    <property type="entry name" value="Ribosomal_uL10-like_insert"/>
</dbReference>
<keyword evidence="6" id="KW-0690">Ribosome biogenesis</keyword>
<feature type="compositionally biased region" description="Acidic residues" evidence="7">
    <location>
        <begin position="237"/>
        <end position="251"/>
    </location>
</feature>
<dbReference type="GO" id="GO:0005840">
    <property type="term" value="C:ribosome"/>
    <property type="evidence" value="ECO:0007669"/>
    <property type="project" value="UniProtKB-KW"/>
</dbReference>
<evidence type="ECO:0000256" key="3">
    <source>
        <dbReference type="ARBA" id="ARBA00011117"/>
    </source>
</evidence>
<dbReference type="SUPFAM" id="SSF160369">
    <property type="entry name" value="Ribosomal protein L10-like"/>
    <property type="match status" value="1"/>
</dbReference>
<dbReference type="FunFam" id="3.30.70.1730:FF:000005">
    <property type="entry name" value="Ribosome assembly factor mrt4"/>
    <property type="match status" value="1"/>
</dbReference>
<dbReference type="STRING" id="1884261.A0A5C3QPQ4"/>
<keyword evidence="10" id="KW-1185">Reference proteome</keyword>
<comment type="subcellular location">
    <subcellularLocation>
        <location evidence="6">Cytoplasm</location>
    </subcellularLocation>
    <subcellularLocation>
        <location evidence="6">Nucleus</location>
        <location evidence="6">Nucleolus</location>
    </subcellularLocation>
</comment>